<dbReference type="RefSeq" id="WP_341563263.1">
    <property type="nucleotide sequence ID" value="NZ_JBAKAQ010000002.1"/>
</dbReference>
<evidence type="ECO:0000256" key="1">
    <source>
        <dbReference type="ARBA" id="ARBA00010554"/>
    </source>
</evidence>
<dbReference type="InterPro" id="IPR015867">
    <property type="entry name" value="N-reg_PII/ATP_PRibTrfase_C"/>
</dbReference>
<dbReference type="InterPro" id="IPR003793">
    <property type="entry name" value="UPF0166"/>
</dbReference>
<sequence length="102" mass="11719">MKGSQITFYTYYGRAYQNHNVPEYLMALAAELALPGATVSSGLMGVGQHGEVHNKTWLDDSDEPMQVTFIVTLEQEKQLFERLKKEQMKVFYTRTEVEFGYS</sequence>
<dbReference type="Proteomes" id="UP001379949">
    <property type="component" value="Unassembled WGS sequence"/>
</dbReference>
<keyword evidence="3" id="KW-1185">Reference proteome</keyword>
<dbReference type="Pfam" id="PF02641">
    <property type="entry name" value="DUF190"/>
    <property type="match status" value="1"/>
</dbReference>
<comment type="similarity">
    <text evidence="1">Belongs to the UPF0166 family.</text>
</comment>
<name>A0ABU9G4K1_9GAMM</name>
<protein>
    <submittedName>
        <fullName evidence="2">DUF190 domain-containing protein</fullName>
    </submittedName>
</protein>
<dbReference type="InterPro" id="IPR011322">
    <property type="entry name" value="N-reg_PII-like_a/b"/>
</dbReference>
<dbReference type="Gene3D" id="3.30.70.120">
    <property type="match status" value="1"/>
</dbReference>
<accession>A0ABU9G4K1</accession>
<evidence type="ECO:0000313" key="3">
    <source>
        <dbReference type="Proteomes" id="UP001379949"/>
    </source>
</evidence>
<organism evidence="2 3">
    <name type="scientific">Marinomonas arenicola</name>
    <dbReference type="NCBI Taxonomy" id="569601"/>
    <lineage>
        <taxon>Bacteria</taxon>
        <taxon>Pseudomonadati</taxon>
        <taxon>Pseudomonadota</taxon>
        <taxon>Gammaproteobacteria</taxon>
        <taxon>Oceanospirillales</taxon>
        <taxon>Oceanospirillaceae</taxon>
        <taxon>Marinomonas</taxon>
    </lineage>
</organism>
<reference evidence="2 3" key="1">
    <citation type="submission" date="2024-02" db="EMBL/GenBank/DDBJ databases">
        <title>Bacteria isolated from the canopy kelp, Nereocystis luetkeana.</title>
        <authorList>
            <person name="Pfister C.A."/>
            <person name="Younker I.T."/>
            <person name="Light S.H."/>
        </authorList>
    </citation>
    <scope>NUCLEOTIDE SEQUENCE [LARGE SCALE GENOMIC DNA]</scope>
    <source>
        <strain evidence="2 3">TI.4.07</strain>
    </source>
</reference>
<evidence type="ECO:0000313" key="2">
    <source>
        <dbReference type="EMBL" id="MEL0612539.1"/>
    </source>
</evidence>
<gene>
    <name evidence="2" type="ORF">V6242_05225</name>
</gene>
<dbReference type="SUPFAM" id="SSF54913">
    <property type="entry name" value="GlnB-like"/>
    <property type="match status" value="1"/>
</dbReference>
<comment type="caution">
    <text evidence="2">The sequence shown here is derived from an EMBL/GenBank/DDBJ whole genome shotgun (WGS) entry which is preliminary data.</text>
</comment>
<proteinExistence type="inferred from homology"/>
<dbReference type="EMBL" id="JBAKAR010000002">
    <property type="protein sequence ID" value="MEL0612539.1"/>
    <property type="molecule type" value="Genomic_DNA"/>
</dbReference>